<evidence type="ECO:0000256" key="1">
    <source>
        <dbReference type="ARBA" id="ARBA00009995"/>
    </source>
</evidence>
<dbReference type="GO" id="GO:0050404">
    <property type="term" value="F:zeatin O-beta-D-xylosyltransferase activity"/>
    <property type="evidence" value="ECO:0007669"/>
    <property type="project" value="UniProtKB-ARBA"/>
</dbReference>
<dbReference type="Pfam" id="PF00201">
    <property type="entry name" value="UDPGT"/>
    <property type="match status" value="1"/>
</dbReference>
<evidence type="ECO:0000256" key="2">
    <source>
        <dbReference type="ARBA" id="ARBA00022676"/>
    </source>
</evidence>
<dbReference type="Gene3D" id="3.40.50.2000">
    <property type="entry name" value="Glycogen Phosphorylase B"/>
    <property type="match status" value="2"/>
</dbReference>
<dbReference type="InterPro" id="IPR035595">
    <property type="entry name" value="UDP_glycos_trans_CS"/>
</dbReference>
<gene>
    <name evidence="7" type="ORF">LSALG_LOCUS39936</name>
</gene>
<dbReference type="PANTHER" id="PTHR48044:SF23">
    <property type="entry name" value="ANTHOCYANIDIN 3-O-GLUCOSYLTRANSFERASE-LIKE"/>
    <property type="match status" value="1"/>
</dbReference>
<dbReference type="FunFam" id="3.40.50.2000:FF:000060">
    <property type="entry name" value="Glycosyltransferase"/>
    <property type="match status" value="1"/>
</dbReference>
<evidence type="ECO:0000313" key="8">
    <source>
        <dbReference type="Proteomes" id="UP001177003"/>
    </source>
</evidence>
<dbReference type="PANTHER" id="PTHR48044">
    <property type="entry name" value="GLYCOSYLTRANSFERASE"/>
    <property type="match status" value="1"/>
</dbReference>
<dbReference type="GO" id="GO:0009690">
    <property type="term" value="P:cytokinin metabolic process"/>
    <property type="evidence" value="ECO:0007669"/>
    <property type="project" value="UniProtKB-ARBA"/>
</dbReference>
<dbReference type="Pfam" id="PF26168">
    <property type="entry name" value="Glyco_transf_N"/>
    <property type="match status" value="1"/>
</dbReference>
<evidence type="ECO:0000256" key="3">
    <source>
        <dbReference type="ARBA" id="ARBA00022679"/>
    </source>
</evidence>
<dbReference type="CDD" id="cd03784">
    <property type="entry name" value="GT1_Gtf-like"/>
    <property type="match status" value="1"/>
</dbReference>
<dbReference type="GO" id="GO:0016138">
    <property type="term" value="P:glycoside biosynthetic process"/>
    <property type="evidence" value="ECO:0007669"/>
    <property type="project" value="UniProtKB-ARBA"/>
</dbReference>
<name>A0AA36A187_LACSI</name>
<organism evidence="7 8">
    <name type="scientific">Lactuca saligna</name>
    <name type="common">Willowleaf lettuce</name>
    <dbReference type="NCBI Taxonomy" id="75948"/>
    <lineage>
        <taxon>Eukaryota</taxon>
        <taxon>Viridiplantae</taxon>
        <taxon>Streptophyta</taxon>
        <taxon>Embryophyta</taxon>
        <taxon>Tracheophyta</taxon>
        <taxon>Spermatophyta</taxon>
        <taxon>Magnoliopsida</taxon>
        <taxon>eudicotyledons</taxon>
        <taxon>Gunneridae</taxon>
        <taxon>Pentapetalae</taxon>
        <taxon>asterids</taxon>
        <taxon>campanulids</taxon>
        <taxon>Asterales</taxon>
        <taxon>Asteraceae</taxon>
        <taxon>Cichorioideae</taxon>
        <taxon>Cichorieae</taxon>
        <taxon>Lactucinae</taxon>
        <taxon>Lactuca</taxon>
    </lineage>
</organism>
<evidence type="ECO:0000256" key="4">
    <source>
        <dbReference type="RuleBase" id="RU003718"/>
    </source>
</evidence>
<accession>A0AA36A187</accession>
<dbReference type="SUPFAM" id="SSF53756">
    <property type="entry name" value="UDP-Glycosyltransferase/glycogen phosphorylase"/>
    <property type="match status" value="1"/>
</dbReference>
<feature type="domain" description="Glycosyltransferase N-terminal" evidence="6">
    <location>
        <begin position="16"/>
        <end position="248"/>
    </location>
</feature>
<keyword evidence="2 4" id="KW-0328">Glycosyltransferase</keyword>
<dbReference type="EMBL" id="OX465085">
    <property type="protein sequence ID" value="CAI9301372.1"/>
    <property type="molecule type" value="Genomic_DNA"/>
</dbReference>
<dbReference type="InterPro" id="IPR002213">
    <property type="entry name" value="UDP_glucos_trans"/>
</dbReference>
<protein>
    <recommendedName>
        <fullName evidence="5">Glycosyltransferase</fullName>
        <ecNumber evidence="5">2.4.1.-</ecNumber>
    </recommendedName>
</protein>
<sequence>MGADERNSTIHPPAAEVVVVMVPFVGHGHLNQLLHLSRIISSYKIPVHFATTTTHIRQVRSRFHDFSSHSAASNFIHSHGFPTPPFSSPPPNPSNRFPTHLQPAIDSSLHLRRPVTELIRSLSSTTKRVAVVHDSLMLYVVQDVKSIPNAVTYIFNPVSAFDTFWGAWERRSRPFPVDPGMLKRLPSDDGCFSPEFIDFLNLQIIAQDGSHVGELYDSSRAIEGEYLEYLEREEINGKKKFWAIGPLINHVDKSTFKVSHNRHKCLQWLDMMPPSSVVYVSFGTTTTFTDEQITELAIGLERSQQRFIWVARAADKGDVFGEEAKMVDLPEGFEERVEGRGLVVREWAPQMEILGHVATGAFMTHCGWNSCTESISRGVPMATWPMHSDQPRNAFLITDVLRIGLVVNDWEHRDELVKSEVVEDVVRRLMDSKEGEEVRKRAAELADKVQKSVEESGESRKEIDSFISHITRQYQ</sequence>
<evidence type="ECO:0000313" key="7">
    <source>
        <dbReference type="EMBL" id="CAI9301372.1"/>
    </source>
</evidence>
<reference evidence="7" key="1">
    <citation type="submission" date="2023-04" db="EMBL/GenBank/DDBJ databases">
        <authorList>
            <person name="Vijverberg K."/>
            <person name="Xiong W."/>
            <person name="Schranz E."/>
        </authorList>
    </citation>
    <scope>NUCLEOTIDE SEQUENCE</scope>
</reference>
<dbReference type="FunFam" id="3.40.50.2000:FF:000238">
    <property type="entry name" value="Glycosyltransferase"/>
    <property type="match status" value="1"/>
</dbReference>
<evidence type="ECO:0000259" key="6">
    <source>
        <dbReference type="Pfam" id="PF26168"/>
    </source>
</evidence>
<comment type="similarity">
    <text evidence="1 4">Belongs to the UDP-glycosyltransferase family.</text>
</comment>
<evidence type="ECO:0000256" key="5">
    <source>
        <dbReference type="RuleBase" id="RU362057"/>
    </source>
</evidence>
<dbReference type="Proteomes" id="UP001177003">
    <property type="component" value="Chromosome 9"/>
</dbReference>
<proteinExistence type="inferred from homology"/>
<dbReference type="InterPro" id="IPR058980">
    <property type="entry name" value="Glyco_transf_N"/>
</dbReference>
<dbReference type="PROSITE" id="PS00375">
    <property type="entry name" value="UDPGT"/>
    <property type="match status" value="1"/>
</dbReference>
<dbReference type="AlphaFoldDB" id="A0AA36A187"/>
<keyword evidence="8" id="KW-1185">Reference proteome</keyword>
<keyword evidence="3 4" id="KW-0808">Transferase</keyword>
<dbReference type="EC" id="2.4.1.-" evidence="5"/>